<gene>
    <name evidence="2" type="ORF">E1284_09165</name>
</gene>
<dbReference type="Pfam" id="PF20247">
    <property type="entry name" value="DUF6602"/>
    <property type="match status" value="1"/>
</dbReference>
<keyword evidence="3" id="KW-1185">Reference proteome</keyword>
<evidence type="ECO:0000313" key="2">
    <source>
        <dbReference type="EMBL" id="TDC17417.1"/>
    </source>
</evidence>
<dbReference type="OrthoDB" id="1550554at2"/>
<evidence type="ECO:0000259" key="1">
    <source>
        <dbReference type="Pfam" id="PF20247"/>
    </source>
</evidence>
<comment type="caution">
    <text evidence="2">The sequence shown here is derived from an EMBL/GenBank/DDBJ whole genome shotgun (WGS) entry which is preliminary data.</text>
</comment>
<evidence type="ECO:0000313" key="3">
    <source>
        <dbReference type="Proteomes" id="UP000295431"/>
    </source>
</evidence>
<dbReference type="EMBL" id="SMJW01000033">
    <property type="protein sequence ID" value="TDC17417.1"/>
    <property type="molecule type" value="Genomic_DNA"/>
</dbReference>
<accession>A0A4R4P981</accession>
<dbReference type="Proteomes" id="UP000295431">
    <property type="component" value="Unassembled WGS sequence"/>
</dbReference>
<dbReference type="InterPro" id="IPR046537">
    <property type="entry name" value="DUF6602"/>
</dbReference>
<organism evidence="2 3">
    <name type="scientific">Actinomadura bangladeshensis</name>
    <dbReference type="NCBI Taxonomy" id="453573"/>
    <lineage>
        <taxon>Bacteria</taxon>
        <taxon>Bacillati</taxon>
        <taxon>Actinomycetota</taxon>
        <taxon>Actinomycetes</taxon>
        <taxon>Streptosporangiales</taxon>
        <taxon>Thermomonosporaceae</taxon>
        <taxon>Actinomadura</taxon>
    </lineage>
</organism>
<feature type="domain" description="DUF6602" evidence="1">
    <location>
        <begin position="2"/>
        <end position="101"/>
    </location>
</feature>
<reference evidence="2 3" key="1">
    <citation type="submission" date="2019-03" db="EMBL/GenBank/DDBJ databases">
        <title>Draft genome sequences of novel Actinobacteria.</title>
        <authorList>
            <person name="Sahin N."/>
            <person name="Ay H."/>
            <person name="Saygin H."/>
        </authorList>
    </citation>
    <scope>NUCLEOTIDE SEQUENCE [LARGE SCALE GENOMIC DNA]</scope>
    <source>
        <strain evidence="2 3">DSM 45347</strain>
    </source>
</reference>
<sequence length="410" mass="45082">MNIKHAPTIGDMYEGLSADLLGRAIPGSLGLRIVTGFAADGHGNMSGQLDCMLVRGDGEKLPYTNAYVWHVKDVIAVIEVKKNLYSAELREAFGQLRTVHTLEDNYLSSLEEEGASVDIGQAWRSFAQMTGKIVAESGDLSSLSSGEKVILRTLILEQISSVRIILGLHGFKSEQAFRNALVKFLEENLGVAGFGVSSFPQLIVSGNYSLAKANGRPYSPVMRGEWWPFCFSTPINPLLLLLEFIWTRLDELYGLGSDAWGEDLDIEVARGLLSARAVQGHGQDGWEMRVHEATVKKLDDTPTRKSWSPAFVTSEEFVILSQLSGGREVHLDDPLLLAWLDETGVAIEELLMRLLETRLVAVDGSKLRLITRECGLAILPTGELVAAENNTGRLTRWIEQRNASGRDAES</sequence>
<dbReference type="AlphaFoldDB" id="A0A4R4P981"/>
<proteinExistence type="predicted"/>
<protein>
    <recommendedName>
        <fullName evidence="1">DUF6602 domain-containing protein</fullName>
    </recommendedName>
</protein>
<dbReference type="RefSeq" id="WP_131938587.1">
    <property type="nucleotide sequence ID" value="NZ_BAAAMX010000060.1"/>
</dbReference>
<name>A0A4R4P981_9ACTN</name>